<evidence type="ECO:0000313" key="2">
    <source>
        <dbReference type="Proteomes" id="UP000604046"/>
    </source>
</evidence>
<accession>A0A812NA97</accession>
<comment type="caution">
    <text evidence="1">The sequence shown here is derived from an EMBL/GenBank/DDBJ whole genome shotgun (WGS) entry which is preliminary data.</text>
</comment>
<dbReference type="EMBL" id="CAJNDS010001890">
    <property type="protein sequence ID" value="CAE7287206.1"/>
    <property type="molecule type" value="Genomic_DNA"/>
</dbReference>
<evidence type="ECO:0000313" key="1">
    <source>
        <dbReference type="EMBL" id="CAE7287206.1"/>
    </source>
</evidence>
<dbReference type="Proteomes" id="UP000604046">
    <property type="component" value="Unassembled WGS sequence"/>
</dbReference>
<organism evidence="1 2">
    <name type="scientific">Symbiodinium natans</name>
    <dbReference type="NCBI Taxonomy" id="878477"/>
    <lineage>
        <taxon>Eukaryota</taxon>
        <taxon>Sar</taxon>
        <taxon>Alveolata</taxon>
        <taxon>Dinophyceae</taxon>
        <taxon>Suessiales</taxon>
        <taxon>Symbiodiniaceae</taxon>
        <taxon>Symbiodinium</taxon>
    </lineage>
</organism>
<proteinExistence type="predicted"/>
<sequence>MAPKGRGSKASKSSGDMTKTLWNALYYEPKAEDEEVKSFRCEKLLEFRAAGEDRKRSMIAEFMQNGKKMKAWHASVSESVKEMSEAKEGSIEGWADKDGIMQAYHLSWQDPNLEQKLSWLTEGLPVRDHRNANYAKAGYKEWYFSKETLKEVSATTQHAKELRADSSLGSLTVSRKPAAVANVSQARQDFAALMKEAARVDREVHAELAKHREVERDAELAGDIPEMVELAKLKEDLETAQGRFDQVIMTSKRFLDFSEQQAAEHTTSLSTSVQSVQEVCQRYHNQKNTVVRAVGRKRLTAARVSMDGTLTSIRAAQASVHAEVMAAAGCHGCHPGNISRDLCRKLVPLLASRPAFEVPCEVSTKEPQSGRMRLASESQHILLPHEILADVCSSLEAERLLGLSKGEQFWKDFEESGAMQDRPELVEARATETQFLLAGLPKACTTTATWDPVYEAVVRSLECLYYGDISAMGDTYDRRRCKQLPPKAVVLVVWQHHKKHFVPYFELSNCDTVETSQRSMCEVLAGDMEALANVWQLPCHASASVLRRV</sequence>
<reference evidence="1" key="1">
    <citation type="submission" date="2021-02" db="EMBL/GenBank/DDBJ databases">
        <authorList>
            <person name="Dougan E. K."/>
            <person name="Rhodes N."/>
            <person name="Thang M."/>
            <person name="Chan C."/>
        </authorList>
    </citation>
    <scope>NUCLEOTIDE SEQUENCE</scope>
</reference>
<protein>
    <submittedName>
        <fullName evidence="1">Uncharacterized protein</fullName>
    </submittedName>
</protein>
<keyword evidence="2" id="KW-1185">Reference proteome</keyword>
<gene>
    <name evidence="1" type="ORF">SNAT2548_LOCUS15177</name>
</gene>
<name>A0A812NA97_9DINO</name>
<dbReference type="AlphaFoldDB" id="A0A812NA97"/>